<evidence type="ECO:0000313" key="2">
    <source>
        <dbReference type="EMBL" id="SVB14853.1"/>
    </source>
</evidence>
<protein>
    <recommendedName>
        <fullName evidence="1">Thioredoxin-like fold domain-containing protein</fullName>
    </recommendedName>
</protein>
<dbReference type="InterPro" id="IPR036249">
    <property type="entry name" value="Thioredoxin-like_sf"/>
</dbReference>
<feature type="non-terminal residue" evidence="2">
    <location>
        <position position="1"/>
    </location>
</feature>
<dbReference type="Pfam" id="PF13462">
    <property type="entry name" value="Thioredoxin_4"/>
    <property type="match status" value="1"/>
</dbReference>
<gene>
    <name evidence="2" type="ORF">METZ01_LOCUS167707</name>
</gene>
<feature type="domain" description="Thioredoxin-like fold" evidence="1">
    <location>
        <begin position="57"/>
        <end position="140"/>
    </location>
</feature>
<dbReference type="InterPro" id="IPR012336">
    <property type="entry name" value="Thioredoxin-like_fold"/>
</dbReference>
<dbReference type="Gene3D" id="3.40.30.10">
    <property type="entry name" value="Glutaredoxin"/>
    <property type="match status" value="1"/>
</dbReference>
<accession>A0A382BP24</accession>
<organism evidence="2">
    <name type="scientific">marine metagenome</name>
    <dbReference type="NCBI Taxonomy" id="408172"/>
    <lineage>
        <taxon>unclassified sequences</taxon>
        <taxon>metagenomes</taxon>
        <taxon>ecological metagenomes</taxon>
    </lineage>
</organism>
<dbReference type="EMBL" id="UINC01030443">
    <property type="protein sequence ID" value="SVB14853.1"/>
    <property type="molecule type" value="Genomic_DNA"/>
</dbReference>
<dbReference type="AlphaFoldDB" id="A0A382BP24"/>
<proteinExistence type="predicted"/>
<sequence length="161" mass="18633">VFKNEKFSKEELTKIFYKDPVLFSDVFLKMQEVKKSNETFTTSKIILDLKESLMKDNNFFLGNPKGKKVIVEFFDYNCGYCKRSFIELMELILEDKEVKIILKEFPILGESSLLASKAAIASKKQGKYFEMHQKLLSQKSRIDLVKIKEVANEIGINVGML</sequence>
<evidence type="ECO:0000259" key="1">
    <source>
        <dbReference type="Pfam" id="PF13462"/>
    </source>
</evidence>
<dbReference type="PROSITE" id="PS00194">
    <property type="entry name" value="THIOREDOXIN_1"/>
    <property type="match status" value="1"/>
</dbReference>
<feature type="non-terminal residue" evidence="2">
    <location>
        <position position="161"/>
    </location>
</feature>
<reference evidence="2" key="1">
    <citation type="submission" date="2018-05" db="EMBL/GenBank/DDBJ databases">
        <authorList>
            <person name="Lanie J.A."/>
            <person name="Ng W.-L."/>
            <person name="Kazmierczak K.M."/>
            <person name="Andrzejewski T.M."/>
            <person name="Davidsen T.M."/>
            <person name="Wayne K.J."/>
            <person name="Tettelin H."/>
            <person name="Glass J.I."/>
            <person name="Rusch D."/>
            <person name="Podicherti R."/>
            <person name="Tsui H.-C.T."/>
            <person name="Winkler M.E."/>
        </authorList>
    </citation>
    <scope>NUCLEOTIDE SEQUENCE</scope>
</reference>
<dbReference type="InterPro" id="IPR017937">
    <property type="entry name" value="Thioredoxin_CS"/>
</dbReference>
<dbReference type="SUPFAM" id="SSF52833">
    <property type="entry name" value="Thioredoxin-like"/>
    <property type="match status" value="1"/>
</dbReference>
<name>A0A382BP24_9ZZZZ</name>